<accession>A0AAV0VX94</accession>
<dbReference type="Proteomes" id="UP001160148">
    <property type="component" value="Unassembled WGS sequence"/>
</dbReference>
<gene>
    <name evidence="3" type="ORF">MEUPH1_LOCUS4913</name>
</gene>
<reference evidence="3 4" key="1">
    <citation type="submission" date="2023-01" db="EMBL/GenBank/DDBJ databases">
        <authorList>
            <person name="Whitehead M."/>
        </authorList>
    </citation>
    <scope>NUCLEOTIDE SEQUENCE [LARGE SCALE GENOMIC DNA]</scope>
</reference>
<keyword evidence="4" id="KW-1185">Reference proteome</keyword>
<feature type="compositionally biased region" description="Polar residues" evidence="1">
    <location>
        <begin position="45"/>
        <end position="57"/>
    </location>
</feature>
<keyword evidence="2" id="KW-0732">Signal</keyword>
<evidence type="ECO:0000256" key="2">
    <source>
        <dbReference type="SAM" id="SignalP"/>
    </source>
</evidence>
<evidence type="ECO:0000256" key="1">
    <source>
        <dbReference type="SAM" id="MobiDB-lite"/>
    </source>
</evidence>
<evidence type="ECO:0000313" key="3">
    <source>
        <dbReference type="EMBL" id="CAI6348214.1"/>
    </source>
</evidence>
<dbReference type="AlphaFoldDB" id="A0AAV0VX94"/>
<organism evidence="3 4">
    <name type="scientific">Macrosiphum euphorbiae</name>
    <name type="common">potato aphid</name>
    <dbReference type="NCBI Taxonomy" id="13131"/>
    <lineage>
        <taxon>Eukaryota</taxon>
        <taxon>Metazoa</taxon>
        <taxon>Ecdysozoa</taxon>
        <taxon>Arthropoda</taxon>
        <taxon>Hexapoda</taxon>
        <taxon>Insecta</taxon>
        <taxon>Pterygota</taxon>
        <taxon>Neoptera</taxon>
        <taxon>Paraneoptera</taxon>
        <taxon>Hemiptera</taxon>
        <taxon>Sternorrhyncha</taxon>
        <taxon>Aphidomorpha</taxon>
        <taxon>Aphidoidea</taxon>
        <taxon>Aphididae</taxon>
        <taxon>Macrosiphini</taxon>
        <taxon>Macrosiphum</taxon>
    </lineage>
</organism>
<proteinExistence type="predicted"/>
<comment type="caution">
    <text evidence="3">The sequence shown here is derived from an EMBL/GenBank/DDBJ whole genome shotgun (WGS) entry which is preliminary data.</text>
</comment>
<sequence length="71" mass="7336">MMHLSSAIAVLMIVIAAASAGLYPATMGNKGAAVGRTKSGTNCDTSGDSYHMQSSDGQYVFGHTNGEQVRN</sequence>
<feature type="chain" id="PRO_5043964992" evidence="2">
    <location>
        <begin position="21"/>
        <end position="71"/>
    </location>
</feature>
<feature type="signal peptide" evidence="2">
    <location>
        <begin position="1"/>
        <end position="20"/>
    </location>
</feature>
<name>A0AAV0VX94_9HEMI</name>
<evidence type="ECO:0000313" key="4">
    <source>
        <dbReference type="Proteomes" id="UP001160148"/>
    </source>
</evidence>
<feature type="region of interest" description="Disordered" evidence="1">
    <location>
        <begin position="45"/>
        <end position="71"/>
    </location>
</feature>
<protein>
    <submittedName>
        <fullName evidence="3">Uncharacterized protein</fullName>
    </submittedName>
</protein>
<dbReference type="EMBL" id="CARXXK010000001">
    <property type="protein sequence ID" value="CAI6348214.1"/>
    <property type="molecule type" value="Genomic_DNA"/>
</dbReference>